<organism evidence="6 7">
    <name type="scientific">Lacticaseibacillus chiayiensis</name>
    <dbReference type="NCBI Taxonomy" id="2100821"/>
    <lineage>
        <taxon>Bacteria</taxon>
        <taxon>Bacillati</taxon>
        <taxon>Bacillota</taxon>
        <taxon>Bacilli</taxon>
        <taxon>Lactobacillales</taxon>
        <taxon>Lactobacillaceae</taxon>
        <taxon>Lacticaseibacillus</taxon>
    </lineage>
</organism>
<dbReference type="InterPro" id="IPR002328">
    <property type="entry name" value="ADH_Zn_CS"/>
</dbReference>
<keyword evidence="2 4" id="KW-0862">Zinc</keyword>
<evidence type="ECO:0000256" key="1">
    <source>
        <dbReference type="ARBA" id="ARBA00022723"/>
    </source>
</evidence>
<dbReference type="SUPFAM" id="SSF51735">
    <property type="entry name" value="NAD(P)-binding Rossmann-fold domains"/>
    <property type="match status" value="1"/>
</dbReference>
<evidence type="ECO:0000256" key="3">
    <source>
        <dbReference type="ARBA" id="ARBA00023002"/>
    </source>
</evidence>
<reference evidence="6" key="1">
    <citation type="submission" date="2022-10" db="EMBL/GenBank/DDBJ databases">
        <title>Comparative genomic analysis and in-vitro probiotic properties of the potential probiotic L. chiayiensis AACE 3.</title>
        <authorList>
            <person name="Kang X."/>
        </authorList>
    </citation>
    <scope>NUCLEOTIDE SEQUENCE</scope>
    <source>
        <strain evidence="6">AACE 3</strain>
    </source>
</reference>
<evidence type="ECO:0000313" key="6">
    <source>
        <dbReference type="EMBL" id="UYN56366.1"/>
    </source>
</evidence>
<evidence type="ECO:0000256" key="2">
    <source>
        <dbReference type="ARBA" id="ARBA00022833"/>
    </source>
</evidence>
<sequence length="357" mass="38949">MMTTMNAAVFSGIKQLDVERIDKPKIKDDEVLVKLKACALCTWEQRVFTGINKVHFPFIGGHEESGIIVDVGPKVDTDLWRVGTRVVVGLLTSCGYCDNCRTGHEGSCTRFSYENHVGGLNIRGMGGLAEYLAVPVTKLFKIGDQLTYEEAALTEPLSCVVHSVDTAKVELGDDVVVIGAGIMGVFHAILARERGARVIISEPDENRQKFLKQLGFDDLINPKTVDPVNTIKTLIEGNGADVVFDTLPISPVAEQAVSMAAIDGRVILYSSFHPDTPISISPHTLHRRMTKLMGSANSDSSDFLKAMKLLNNGTVDVKPLIAGTVPLSEINKGMLWALKPETYRVIVRLNESDDKSI</sequence>
<dbReference type="PANTHER" id="PTHR43401">
    <property type="entry name" value="L-THREONINE 3-DEHYDROGENASE"/>
    <property type="match status" value="1"/>
</dbReference>
<dbReference type="EMBL" id="CP107523">
    <property type="protein sequence ID" value="UYN56366.1"/>
    <property type="molecule type" value="Genomic_DNA"/>
</dbReference>
<keyword evidence="7" id="KW-1185">Reference proteome</keyword>
<dbReference type="Proteomes" id="UP001164790">
    <property type="component" value="Chromosome"/>
</dbReference>
<dbReference type="InterPro" id="IPR036291">
    <property type="entry name" value="NAD(P)-bd_dom_sf"/>
</dbReference>
<name>A0ABY6H5A7_9LACO</name>
<dbReference type="SMART" id="SM00829">
    <property type="entry name" value="PKS_ER"/>
    <property type="match status" value="1"/>
</dbReference>
<evidence type="ECO:0000313" key="7">
    <source>
        <dbReference type="Proteomes" id="UP001164790"/>
    </source>
</evidence>
<protein>
    <submittedName>
        <fullName evidence="6">Alcohol dehydrogenase catalytic domain-containing protein</fullName>
    </submittedName>
</protein>
<dbReference type="InterPro" id="IPR020843">
    <property type="entry name" value="ER"/>
</dbReference>
<gene>
    <name evidence="6" type="ORF">OFW50_13010</name>
</gene>
<proteinExistence type="inferred from homology"/>
<dbReference type="InterPro" id="IPR011032">
    <property type="entry name" value="GroES-like_sf"/>
</dbReference>
<dbReference type="PANTHER" id="PTHR43401:SF2">
    <property type="entry name" value="L-THREONINE 3-DEHYDROGENASE"/>
    <property type="match status" value="1"/>
</dbReference>
<dbReference type="InterPro" id="IPR013149">
    <property type="entry name" value="ADH-like_C"/>
</dbReference>
<keyword evidence="3" id="KW-0560">Oxidoreductase</keyword>
<comment type="cofactor">
    <cofactor evidence="4">
        <name>Zn(2+)</name>
        <dbReference type="ChEBI" id="CHEBI:29105"/>
    </cofactor>
</comment>
<feature type="domain" description="Enoyl reductase (ER)" evidence="5">
    <location>
        <begin position="11"/>
        <end position="321"/>
    </location>
</feature>
<evidence type="ECO:0000259" key="5">
    <source>
        <dbReference type="SMART" id="SM00829"/>
    </source>
</evidence>
<dbReference type="PROSITE" id="PS00059">
    <property type="entry name" value="ADH_ZINC"/>
    <property type="match status" value="1"/>
</dbReference>
<comment type="similarity">
    <text evidence="4">Belongs to the zinc-containing alcohol dehydrogenase family.</text>
</comment>
<dbReference type="Gene3D" id="3.40.50.720">
    <property type="entry name" value="NAD(P)-binding Rossmann-like Domain"/>
    <property type="match status" value="1"/>
</dbReference>
<dbReference type="Gene3D" id="3.90.180.10">
    <property type="entry name" value="Medium-chain alcohol dehydrogenases, catalytic domain"/>
    <property type="match status" value="1"/>
</dbReference>
<dbReference type="SUPFAM" id="SSF50129">
    <property type="entry name" value="GroES-like"/>
    <property type="match status" value="1"/>
</dbReference>
<dbReference type="Pfam" id="PF08240">
    <property type="entry name" value="ADH_N"/>
    <property type="match status" value="1"/>
</dbReference>
<evidence type="ECO:0000256" key="4">
    <source>
        <dbReference type="RuleBase" id="RU361277"/>
    </source>
</evidence>
<accession>A0ABY6H5A7</accession>
<dbReference type="InterPro" id="IPR050129">
    <property type="entry name" value="Zn_alcohol_dh"/>
</dbReference>
<dbReference type="InterPro" id="IPR013154">
    <property type="entry name" value="ADH-like_N"/>
</dbReference>
<keyword evidence="1 4" id="KW-0479">Metal-binding</keyword>
<dbReference type="Pfam" id="PF00107">
    <property type="entry name" value="ADH_zinc_N"/>
    <property type="match status" value="1"/>
</dbReference>